<accession>A0AAW1M3D1</accession>
<reference evidence="1" key="1">
    <citation type="submission" date="2024-03" db="EMBL/GenBank/DDBJ databases">
        <title>WGS assembly of Saponaria officinalis var. Norfolk2.</title>
        <authorList>
            <person name="Jenkins J."/>
            <person name="Shu S."/>
            <person name="Grimwood J."/>
            <person name="Barry K."/>
            <person name="Goodstein D."/>
            <person name="Schmutz J."/>
            <person name="Leebens-Mack J."/>
            <person name="Osbourn A."/>
        </authorList>
    </citation>
    <scope>NUCLEOTIDE SEQUENCE [LARGE SCALE GENOMIC DNA]</scope>
    <source>
        <strain evidence="1">JIC</strain>
    </source>
</reference>
<protein>
    <submittedName>
        <fullName evidence="1">Uncharacterized protein</fullName>
    </submittedName>
</protein>
<sequence>MEVEGSLSTNNQDFCHTLRSRGTTARLKANNNKELKFIEFDDKGRPIGPWRDKFSCDIGVIARNIKITIEDWSKVPDGEKESIWLDVKNKWNITDVGKRKAVLSYVSLLFKDFKTYLTVFFVYKTINQRRKVSLDDPLSIYPQITKEVWEEFVRQRMDGNIQVR</sequence>
<name>A0AAW1M3D1_SAPOF</name>
<evidence type="ECO:0000313" key="1">
    <source>
        <dbReference type="EMBL" id="KAK9740083.1"/>
    </source>
</evidence>
<organism evidence="1 2">
    <name type="scientific">Saponaria officinalis</name>
    <name type="common">Common soapwort</name>
    <name type="synonym">Lychnis saponaria</name>
    <dbReference type="NCBI Taxonomy" id="3572"/>
    <lineage>
        <taxon>Eukaryota</taxon>
        <taxon>Viridiplantae</taxon>
        <taxon>Streptophyta</taxon>
        <taxon>Embryophyta</taxon>
        <taxon>Tracheophyta</taxon>
        <taxon>Spermatophyta</taxon>
        <taxon>Magnoliopsida</taxon>
        <taxon>eudicotyledons</taxon>
        <taxon>Gunneridae</taxon>
        <taxon>Pentapetalae</taxon>
        <taxon>Caryophyllales</taxon>
        <taxon>Caryophyllaceae</taxon>
        <taxon>Caryophylleae</taxon>
        <taxon>Saponaria</taxon>
    </lineage>
</organism>
<dbReference type="Proteomes" id="UP001443914">
    <property type="component" value="Unassembled WGS sequence"/>
</dbReference>
<dbReference type="EMBL" id="JBDFQZ010000003">
    <property type="protein sequence ID" value="KAK9740083.1"/>
    <property type="molecule type" value="Genomic_DNA"/>
</dbReference>
<proteinExistence type="predicted"/>
<dbReference type="PANTHER" id="PTHR33018:SF34">
    <property type="entry name" value="OS02G0472350 PROTEIN"/>
    <property type="match status" value="1"/>
</dbReference>
<gene>
    <name evidence="1" type="ORF">RND81_03G010000</name>
</gene>
<comment type="caution">
    <text evidence="1">The sequence shown here is derived from an EMBL/GenBank/DDBJ whole genome shotgun (WGS) entry which is preliminary data.</text>
</comment>
<dbReference type="AlphaFoldDB" id="A0AAW1M3D1"/>
<keyword evidence="2" id="KW-1185">Reference proteome</keyword>
<evidence type="ECO:0000313" key="2">
    <source>
        <dbReference type="Proteomes" id="UP001443914"/>
    </source>
</evidence>
<dbReference type="PANTHER" id="PTHR33018">
    <property type="entry name" value="OS10G0338966 PROTEIN-RELATED"/>
    <property type="match status" value="1"/>
</dbReference>